<feature type="region of interest" description="Disordered" evidence="1">
    <location>
        <begin position="80"/>
        <end position="120"/>
    </location>
</feature>
<dbReference type="RefSeq" id="XP_045099724.1">
    <property type="nucleotide sequence ID" value="XM_045236216.1"/>
</dbReference>
<protein>
    <submittedName>
        <fullName evidence="2">Protein CBG26815</fullName>
    </submittedName>
</protein>
<dbReference type="GeneID" id="68918280"/>
<dbReference type="InParanoid" id="B6IJT4"/>
<dbReference type="HOGENOM" id="CLU_1533941_0_0_1"/>
<name>B6IJT4_CAEBR</name>
<evidence type="ECO:0000313" key="3">
    <source>
        <dbReference type="Proteomes" id="UP000008549"/>
    </source>
</evidence>
<proteinExistence type="predicted"/>
<evidence type="ECO:0000313" key="4">
    <source>
        <dbReference type="WormBase" id="CBG26815"/>
    </source>
</evidence>
<feature type="compositionally biased region" description="Basic residues" evidence="1">
    <location>
        <begin position="88"/>
        <end position="100"/>
    </location>
</feature>
<dbReference type="EMBL" id="HE601374">
    <property type="protein sequence ID" value="CAS00164.1"/>
    <property type="molecule type" value="Genomic_DNA"/>
</dbReference>
<dbReference type="WormBase" id="CBG26815">
    <property type="protein sequence ID" value="CBP37044"/>
    <property type="gene ID" value="WBGene00088229"/>
</dbReference>
<gene>
    <name evidence="2 4" type="ORF">CBG26815</name>
    <name evidence="2" type="ORF">CBG_26815</name>
</gene>
<dbReference type="Proteomes" id="UP000008549">
    <property type="component" value="Unassembled WGS sequence"/>
</dbReference>
<dbReference type="CTD" id="68918280"/>
<evidence type="ECO:0000313" key="2">
    <source>
        <dbReference type="EMBL" id="CAS00164.1"/>
    </source>
</evidence>
<dbReference type="KEGG" id="cbr:CBG_26815"/>
<feature type="compositionally biased region" description="Polar residues" evidence="1">
    <location>
        <begin position="108"/>
        <end position="120"/>
    </location>
</feature>
<reference evidence="2 3" key="2">
    <citation type="journal article" date="2011" name="PLoS Genet.">
        <title>Caenorhabditis briggsae recombinant inbred line genotypes reveal inter-strain incompatibility and the evolution of recombination.</title>
        <authorList>
            <person name="Ross J.A."/>
            <person name="Koboldt D.C."/>
            <person name="Staisch J.E."/>
            <person name="Chamberlin H.M."/>
            <person name="Gupta B.P."/>
            <person name="Miller R.D."/>
            <person name="Baird S.E."/>
            <person name="Haag E.S."/>
        </authorList>
    </citation>
    <scope>NUCLEOTIDE SEQUENCE [LARGE SCALE GENOMIC DNA]</scope>
    <source>
        <strain evidence="2 3">AF16</strain>
    </source>
</reference>
<evidence type="ECO:0000256" key="1">
    <source>
        <dbReference type="SAM" id="MobiDB-lite"/>
    </source>
</evidence>
<dbReference type="AlphaFoldDB" id="B6IJT4"/>
<accession>B6IJT4</accession>
<organism evidence="2 3">
    <name type="scientific">Caenorhabditis briggsae</name>
    <dbReference type="NCBI Taxonomy" id="6238"/>
    <lineage>
        <taxon>Eukaryota</taxon>
        <taxon>Metazoa</taxon>
        <taxon>Ecdysozoa</taxon>
        <taxon>Nematoda</taxon>
        <taxon>Chromadorea</taxon>
        <taxon>Rhabditida</taxon>
        <taxon>Rhabditina</taxon>
        <taxon>Rhabditomorpha</taxon>
        <taxon>Rhabditoidea</taxon>
        <taxon>Rhabditidae</taxon>
        <taxon>Peloderinae</taxon>
        <taxon>Caenorhabditis</taxon>
    </lineage>
</organism>
<reference evidence="2 3" key="1">
    <citation type="journal article" date="2003" name="PLoS Biol.">
        <title>The genome sequence of Caenorhabditis briggsae: a platform for comparative genomics.</title>
        <authorList>
            <person name="Stein L.D."/>
            <person name="Bao Z."/>
            <person name="Blasiar D."/>
            <person name="Blumenthal T."/>
            <person name="Brent M.R."/>
            <person name="Chen N."/>
            <person name="Chinwalla A."/>
            <person name="Clarke L."/>
            <person name="Clee C."/>
            <person name="Coghlan A."/>
            <person name="Coulson A."/>
            <person name="D'Eustachio P."/>
            <person name="Fitch D.H."/>
            <person name="Fulton L.A."/>
            <person name="Fulton R.E."/>
            <person name="Griffiths-Jones S."/>
            <person name="Harris T.W."/>
            <person name="Hillier L.W."/>
            <person name="Kamath R."/>
            <person name="Kuwabara P.E."/>
            <person name="Mardis E.R."/>
            <person name="Marra M.A."/>
            <person name="Miner T.L."/>
            <person name="Minx P."/>
            <person name="Mullikin J.C."/>
            <person name="Plumb R.W."/>
            <person name="Rogers J."/>
            <person name="Schein J.E."/>
            <person name="Sohrmann M."/>
            <person name="Spieth J."/>
            <person name="Stajich J.E."/>
            <person name="Wei C."/>
            <person name="Willey D."/>
            <person name="Wilson R.K."/>
            <person name="Durbin R."/>
            <person name="Waterston R.H."/>
        </authorList>
    </citation>
    <scope>NUCLEOTIDE SEQUENCE [LARGE SCALE GENOMIC DNA]</scope>
    <source>
        <strain evidence="2 3">AF16</strain>
    </source>
</reference>
<sequence length="175" mass="20324">MELAEINKKLDKLLLENKPPNSQILDLERRLKIYSNAFEEEREKNERLQKLCNSQLTKIEELEKELSNFKGHPTVPLVTQDLQNLSKTQKKKEKAKLRNQKKQEIPEVSNSGTSENSHSPKQIIEYFREIGFLQNPETSKIPDIENESDQDYFARLHSIWAGENSSEKSDGSNLQ</sequence>
<keyword evidence="3" id="KW-1185">Reference proteome</keyword>